<dbReference type="Proteomes" id="UP000182840">
    <property type="component" value="Chromosome"/>
</dbReference>
<dbReference type="STRING" id="1670800.BSQ44_04705"/>
<dbReference type="InterPro" id="IPR029058">
    <property type="entry name" value="AB_hydrolase_fold"/>
</dbReference>
<evidence type="ECO:0000313" key="2">
    <source>
        <dbReference type="EMBL" id="APH74406.1"/>
    </source>
</evidence>
<proteinExistence type="predicted"/>
<dbReference type="InterPro" id="IPR002018">
    <property type="entry name" value="CarbesteraseB"/>
</dbReference>
<dbReference type="SUPFAM" id="SSF53474">
    <property type="entry name" value="alpha/beta-Hydrolases"/>
    <property type="match status" value="1"/>
</dbReference>
<organism evidence="2 3">
    <name type="scientific">Aquibium oceanicum</name>
    <dbReference type="NCBI Taxonomy" id="1670800"/>
    <lineage>
        <taxon>Bacteria</taxon>
        <taxon>Pseudomonadati</taxon>
        <taxon>Pseudomonadota</taxon>
        <taxon>Alphaproteobacteria</taxon>
        <taxon>Hyphomicrobiales</taxon>
        <taxon>Phyllobacteriaceae</taxon>
        <taxon>Aquibium</taxon>
    </lineage>
</organism>
<reference evidence="3" key="1">
    <citation type="submission" date="2016-11" db="EMBL/GenBank/DDBJ databases">
        <title>Mesorhizobium oceanicum sp. nov., isolated from deep seawater in South China Sea.</title>
        <authorList>
            <person name="Fu G.-Y."/>
        </authorList>
    </citation>
    <scope>NUCLEOTIDE SEQUENCE [LARGE SCALE GENOMIC DNA]</scope>
    <source>
        <strain evidence="3">B7</strain>
    </source>
</reference>
<protein>
    <submittedName>
        <fullName evidence="2">Carboxylesterase</fullName>
    </submittedName>
</protein>
<dbReference type="PANTHER" id="PTHR11559">
    <property type="entry name" value="CARBOXYLESTERASE"/>
    <property type="match status" value="1"/>
</dbReference>
<gene>
    <name evidence="2" type="ORF">BSQ44_04705</name>
</gene>
<sequence length="547" mass="58369">MPGGLAPCFCGRAALKLHRTELATEPRAEQAPVARFASGDARGVRRDGLCIFRGIPYAEPPVGSQRWRPPIAARRWEGVRDAFAPGPTCVQPQRRGGSIYASELAATSEDCLYLDIWAPEDARDLPVVVWIHGGSFIWGAGSETLYDGAALAQRGVVVVAVNYRLGVLGYLAHPQLSAESPDGVSGNYGLLDQIAALQWVQRNIEAVGGDPDNVTIAGESAGALSVLYLMASPAARGLFAKAIAQSAYMISMPALNETRHGHEPAEIAGERLCASLGAEDIDALRAMDAHELSSAALRAGFAPLGTVDGHVLPDQLVDIFERGDQAKVPLLAGFNSGEIRSLPFLVPPLPESAAAYEAAIRSRYGSLAEPFLSLYPSRNIRESTLAAVRDALYGWTVLKLAEVQKAAGLPTFLYYFDHTYPAATGAGLDAFHACELPYLFGTADRTPPLWPAIPETESEASLSLAIGDYWASFARSGSPRAQAAPDWPDHAVAGEFIRFAGHPRLETALAPGMFELLDEVVRQRRSSGTVPWNWNVGVAAPLPPSGA</sequence>
<dbReference type="Pfam" id="PF00135">
    <property type="entry name" value="COesterase"/>
    <property type="match status" value="1"/>
</dbReference>
<dbReference type="KEGG" id="meso:BSQ44_04705"/>
<dbReference type="RefSeq" id="WP_072607862.1">
    <property type="nucleotide sequence ID" value="NZ_CP018171.1"/>
</dbReference>
<dbReference type="AlphaFoldDB" id="A0A1L3SYA9"/>
<dbReference type="EMBL" id="CP018171">
    <property type="protein sequence ID" value="APH74406.1"/>
    <property type="molecule type" value="Genomic_DNA"/>
</dbReference>
<keyword evidence="3" id="KW-1185">Reference proteome</keyword>
<accession>A0A1L3SYA9</accession>
<name>A0A1L3SYA9_9HYPH</name>
<evidence type="ECO:0000313" key="3">
    <source>
        <dbReference type="Proteomes" id="UP000182840"/>
    </source>
</evidence>
<dbReference type="InterPro" id="IPR050309">
    <property type="entry name" value="Type-B_Carboxylest/Lipase"/>
</dbReference>
<dbReference type="InterPro" id="IPR019819">
    <property type="entry name" value="Carboxylesterase_B_CS"/>
</dbReference>
<feature type="domain" description="Carboxylesterase type B" evidence="1">
    <location>
        <begin position="35"/>
        <end position="490"/>
    </location>
</feature>
<dbReference type="PROSITE" id="PS00941">
    <property type="entry name" value="CARBOXYLESTERASE_B_2"/>
    <property type="match status" value="1"/>
</dbReference>
<dbReference type="Gene3D" id="3.40.50.1820">
    <property type="entry name" value="alpha/beta hydrolase"/>
    <property type="match status" value="1"/>
</dbReference>
<evidence type="ECO:0000259" key="1">
    <source>
        <dbReference type="Pfam" id="PF00135"/>
    </source>
</evidence>